<dbReference type="InParanoid" id="A0A1X7SNN5"/>
<organism evidence="2">
    <name type="scientific">Amphimedon queenslandica</name>
    <name type="common">Sponge</name>
    <dbReference type="NCBI Taxonomy" id="400682"/>
    <lineage>
        <taxon>Eukaryota</taxon>
        <taxon>Metazoa</taxon>
        <taxon>Porifera</taxon>
        <taxon>Demospongiae</taxon>
        <taxon>Heteroscleromorpha</taxon>
        <taxon>Haplosclerida</taxon>
        <taxon>Niphatidae</taxon>
        <taxon>Amphimedon</taxon>
    </lineage>
</organism>
<name>A0A1X7SNN5_AMPQE</name>
<proteinExistence type="predicted"/>
<dbReference type="AlphaFoldDB" id="A0A1X7SNN5"/>
<reference evidence="2" key="1">
    <citation type="submission" date="2017-05" db="UniProtKB">
        <authorList>
            <consortium name="EnsemblMetazoa"/>
        </authorList>
    </citation>
    <scope>IDENTIFICATION</scope>
</reference>
<protein>
    <submittedName>
        <fullName evidence="2">Uncharacterized protein</fullName>
    </submittedName>
</protein>
<feature type="region of interest" description="Disordered" evidence="1">
    <location>
        <begin position="138"/>
        <end position="190"/>
    </location>
</feature>
<dbReference type="EnsemblMetazoa" id="Aqu2.1.03701_001">
    <property type="protein sequence ID" value="Aqu2.1.03701_001"/>
    <property type="gene ID" value="Aqu2.1.03701"/>
</dbReference>
<feature type="compositionally biased region" description="Basic and acidic residues" evidence="1">
    <location>
        <begin position="156"/>
        <end position="176"/>
    </location>
</feature>
<sequence length="190" mass="21257">MSLRSQLKHLSLEKSPPFYLVYFYEDETVSIIKAGDLVELPNSLEVGSFCHVKVKKKVYEGRVVTFGLEEEVRNVEDQFLNEVYTPDFLLDDRDACIAADTASNNTTVDLTKTADVLTDSDTCISNKVLDQDINVQEATNCPDNGKANNGRKRKRNESDTDKENRGTKKGAKEGKKATTAKKTDKKKADK</sequence>
<evidence type="ECO:0000256" key="1">
    <source>
        <dbReference type="SAM" id="MobiDB-lite"/>
    </source>
</evidence>
<evidence type="ECO:0000313" key="2">
    <source>
        <dbReference type="EnsemblMetazoa" id="Aqu2.1.03701_001"/>
    </source>
</evidence>
<accession>A0A1X7SNN5</accession>